<feature type="non-terminal residue" evidence="2">
    <location>
        <position position="1"/>
    </location>
</feature>
<sequence>MAFFALAYFFGKISYVPECRNLIRQRLPNSNLAHSLDSKPYDLISDMSEPPEIVSKTATTNIFGSSNSEEDQQDDFIPPVDTSDKTSP</sequence>
<name>A0A820Y5R9_9BILA</name>
<feature type="region of interest" description="Disordered" evidence="1">
    <location>
        <begin position="58"/>
        <end position="88"/>
    </location>
</feature>
<dbReference type="Proteomes" id="UP000663866">
    <property type="component" value="Unassembled WGS sequence"/>
</dbReference>
<gene>
    <name evidence="2" type="ORF">OVN521_LOCUS42890</name>
</gene>
<comment type="caution">
    <text evidence="2">The sequence shown here is derived from an EMBL/GenBank/DDBJ whole genome shotgun (WGS) entry which is preliminary data.</text>
</comment>
<feature type="compositionally biased region" description="Polar residues" evidence="1">
    <location>
        <begin position="58"/>
        <end position="67"/>
    </location>
</feature>
<protein>
    <submittedName>
        <fullName evidence="2">Uncharacterized protein</fullName>
    </submittedName>
</protein>
<reference evidence="2" key="1">
    <citation type="submission" date="2021-02" db="EMBL/GenBank/DDBJ databases">
        <authorList>
            <person name="Nowell W R."/>
        </authorList>
    </citation>
    <scope>NUCLEOTIDE SEQUENCE</scope>
</reference>
<evidence type="ECO:0000313" key="3">
    <source>
        <dbReference type="Proteomes" id="UP000663866"/>
    </source>
</evidence>
<evidence type="ECO:0000313" key="2">
    <source>
        <dbReference type="EMBL" id="CAF4543799.1"/>
    </source>
</evidence>
<dbReference type="AlphaFoldDB" id="A0A820Y5R9"/>
<proteinExistence type="predicted"/>
<organism evidence="2 3">
    <name type="scientific">Rotaria magnacalcarata</name>
    <dbReference type="NCBI Taxonomy" id="392030"/>
    <lineage>
        <taxon>Eukaryota</taxon>
        <taxon>Metazoa</taxon>
        <taxon>Spiralia</taxon>
        <taxon>Gnathifera</taxon>
        <taxon>Rotifera</taxon>
        <taxon>Eurotatoria</taxon>
        <taxon>Bdelloidea</taxon>
        <taxon>Philodinida</taxon>
        <taxon>Philodinidae</taxon>
        <taxon>Rotaria</taxon>
    </lineage>
</organism>
<dbReference type="EMBL" id="CAJOBG010059882">
    <property type="protein sequence ID" value="CAF4543799.1"/>
    <property type="molecule type" value="Genomic_DNA"/>
</dbReference>
<keyword evidence="3" id="KW-1185">Reference proteome</keyword>
<accession>A0A820Y5R9</accession>
<evidence type="ECO:0000256" key="1">
    <source>
        <dbReference type="SAM" id="MobiDB-lite"/>
    </source>
</evidence>